<protein>
    <recommendedName>
        <fullName evidence="2">D-arabinono-1,4-lactone oxidase</fullName>
        <ecNumber evidence="2">1.1.3.37</ecNumber>
    </recommendedName>
    <alternativeName>
        <fullName evidence="4">L-galactono-gamma-lactone oxidase</fullName>
    </alternativeName>
</protein>
<dbReference type="GO" id="GO:0003885">
    <property type="term" value="F:D-arabinono-1,4-lactone oxidase activity"/>
    <property type="evidence" value="ECO:0007669"/>
    <property type="project" value="UniProtKB-EC"/>
</dbReference>
<evidence type="ECO:0000256" key="1">
    <source>
        <dbReference type="ARBA" id="ARBA00005083"/>
    </source>
</evidence>
<comment type="caution">
    <text evidence="7">The sequence shown here is derived from an EMBL/GenBank/DDBJ whole genome shotgun (WGS) entry which is preliminary data.</text>
</comment>
<reference evidence="7" key="1">
    <citation type="submission" date="2017-09" db="EMBL/GenBank/DDBJ databases">
        <title>Polyketide synthases of a Diaporthe helianthi virulent isolate.</title>
        <authorList>
            <person name="Baroncelli R."/>
        </authorList>
    </citation>
    <scope>NUCLEOTIDE SEQUENCE [LARGE SCALE GENOMIC DNA]</scope>
    <source>
        <strain evidence="7">7/96</strain>
    </source>
</reference>
<dbReference type="InterPro" id="IPR006094">
    <property type="entry name" value="Oxid_FAD_bind_N"/>
</dbReference>
<gene>
    <name evidence="7" type="ORF">DHEL01_v200005</name>
</gene>
<dbReference type="PROSITE" id="PS51387">
    <property type="entry name" value="FAD_PCMH"/>
    <property type="match status" value="1"/>
</dbReference>
<dbReference type="OrthoDB" id="371463at2759"/>
<comment type="pathway">
    <text evidence="1">Cofactor biosynthesis; D-erythroascorbate biosynthesis; dehydro-D-arabinono-1,4-lactone from D-arabinose: step 2/2.</text>
</comment>
<dbReference type="UniPathway" id="UPA00771">
    <property type="reaction ID" value="UER00766"/>
</dbReference>
<keyword evidence="3" id="KW-0560">Oxidoreductase</keyword>
<evidence type="ECO:0000256" key="4">
    <source>
        <dbReference type="ARBA" id="ARBA00033418"/>
    </source>
</evidence>
<dbReference type="Pfam" id="PF01565">
    <property type="entry name" value="FAD_binding_4"/>
    <property type="match status" value="1"/>
</dbReference>
<dbReference type="GO" id="GO:0016020">
    <property type="term" value="C:membrane"/>
    <property type="evidence" value="ECO:0007669"/>
    <property type="project" value="InterPro"/>
</dbReference>
<dbReference type="InterPro" id="IPR010031">
    <property type="entry name" value="FAD_lactone_oxidase-like"/>
</dbReference>
<feature type="signal peptide" evidence="5">
    <location>
        <begin position="1"/>
        <end position="20"/>
    </location>
</feature>
<dbReference type="Pfam" id="PF04030">
    <property type="entry name" value="ALO"/>
    <property type="match status" value="1"/>
</dbReference>
<name>A0A2P5IGD4_DIAHE</name>
<proteinExistence type="predicted"/>
<evidence type="ECO:0000259" key="6">
    <source>
        <dbReference type="PROSITE" id="PS51387"/>
    </source>
</evidence>
<keyword evidence="5" id="KW-0732">Signal</keyword>
<dbReference type="InterPro" id="IPR007173">
    <property type="entry name" value="ALO_C"/>
</dbReference>
<dbReference type="EMBL" id="MAVT02000001">
    <property type="protein sequence ID" value="POS81567.1"/>
    <property type="molecule type" value="Genomic_DNA"/>
</dbReference>
<dbReference type="GO" id="GO:0071949">
    <property type="term" value="F:FAD binding"/>
    <property type="evidence" value="ECO:0007669"/>
    <property type="project" value="InterPro"/>
</dbReference>
<dbReference type="EC" id="1.1.3.37" evidence="2"/>
<feature type="chain" id="PRO_5015136909" description="D-arabinono-1,4-lactone oxidase" evidence="5">
    <location>
        <begin position="21"/>
        <end position="560"/>
    </location>
</feature>
<evidence type="ECO:0000256" key="5">
    <source>
        <dbReference type="SAM" id="SignalP"/>
    </source>
</evidence>
<accession>A0A2P5IGD4</accession>
<evidence type="ECO:0000256" key="2">
    <source>
        <dbReference type="ARBA" id="ARBA00013136"/>
    </source>
</evidence>
<evidence type="ECO:0000313" key="7">
    <source>
        <dbReference type="EMBL" id="POS81567.1"/>
    </source>
</evidence>
<organism evidence="7 8">
    <name type="scientific">Diaporthe helianthi</name>
    <dbReference type="NCBI Taxonomy" id="158607"/>
    <lineage>
        <taxon>Eukaryota</taxon>
        <taxon>Fungi</taxon>
        <taxon>Dikarya</taxon>
        <taxon>Ascomycota</taxon>
        <taxon>Pezizomycotina</taxon>
        <taxon>Sordariomycetes</taxon>
        <taxon>Sordariomycetidae</taxon>
        <taxon>Diaporthales</taxon>
        <taxon>Diaporthaceae</taxon>
        <taxon>Diaporthe</taxon>
    </lineage>
</organism>
<evidence type="ECO:0000256" key="3">
    <source>
        <dbReference type="ARBA" id="ARBA00023002"/>
    </source>
</evidence>
<dbReference type="PANTHER" id="PTHR43762:SF1">
    <property type="entry name" value="D-ARABINONO-1,4-LACTONE OXIDASE"/>
    <property type="match status" value="1"/>
</dbReference>
<dbReference type="InterPro" id="IPR036318">
    <property type="entry name" value="FAD-bd_PCMH-like_sf"/>
</dbReference>
<dbReference type="AlphaFoldDB" id="A0A2P5IGD4"/>
<dbReference type="STRING" id="158607.A0A2P5IGD4"/>
<keyword evidence="8" id="KW-1185">Reference proteome</keyword>
<dbReference type="PANTHER" id="PTHR43762">
    <property type="entry name" value="L-GULONOLACTONE OXIDASE"/>
    <property type="match status" value="1"/>
</dbReference>
<evidence type="ECO:0000313" key="8">
    <source>
        <dbReference type="Proteomes" id="UP000094444"/>
    </source>
</evidence>
<dbReference type="Proteomes" id="UP000094444">
    <property type="component" value="Unassembled WGS sequence"/>
</dbReference>
<feature type="domain" description="FAD-binding PCMH-type" evidence="6">
    <location>
        <begin position="63"/>
        <end position="248"/>
    </location>
</feature>
<dbReference type="SUPFAM" id="SSF56176">
    <property type="entry name" value="FAD-binding/transporter-associated domain-like"/>
    <property type="match status" value="1"/>
</dbReference>
<dbReference type="InParanoid" id="A0A2P5IGD4"/>
<dbReference type="InterPro" id="IPR016169">
    <property type="entry name" value="FAD-bd_PCMH_sub2"/>
</dbReference>
<sequence length="560" mass="62777">MRSSSNFVTLALALMSGVSAAEYNSFDGPGFPTCYDVTAVHNATSVDESEFEVMMSDDVWPSLGGIRSCHSRHLETFQEEADKRFHKWYPSSRLLRPQGDRFAQEARVTWYDTQCADLPTEIIRTELVNQISDFDLPAGAESGTVVVEAGVTFFQLADYLHARGANIGTGLVNWNISLGGSVAMGAHRTSLREDAVVVGGVLSMDIIDGTGTIRTIERDESNDEWLAASTSLGLLGIIARLKMKIYPETVLYAMQKTFDEEDVLNGDIEALISPYLTANLWQLLPTKELKGCTRPYKKKFHQRYYDVVGPGDVNQNGLQSTFSLTGIEAAAAISLLNTGKALATSNMLAEEIFFGIWENPNFHTKDTNEELTTWPVTGYNYDVLIGGLYPDQKAEWDFNLRGYTLELAFPVPLANKMLKRVRELFDAQWEEKLIVMTSTYRSGINIKFGKPHYDLLGQVTTNTSDGADWSKGAIMFDFPSFRPNIGDHLRFNEPFYHNLSETLIKEFPCRPHWTKNTREVLTQSVKNLDPDHIARFKAVREDFDPKGVFRSVVGEIIGVY</sequence>
<dbReference type="InterPro" id="IPR016166">
    <property type="entry name" value="FAD-bd_PCMH"/>
</dbReference>
<dbReference type="Gene3D" id="3.30.465.10">
    <property type="match status" value="1"/>
</dbReference>